<evidence type="ECO:0000256" key="1">
    <source>
        <dbReference type="ARBA" id="ARBA00023015"/>
    </source>
</evidence>
<dbReference type="SUPFAM" id="SSF64288">
    <property type="entry name" value="Chorismate lyase-like"/>
    <property type="match status" value="1"/>
</dbReference>
<dbReference type="Proteomes" id="UP000293852">
    <property type="component" value="Unassembled WGS sequence"/>
</dbReference>
<dbReference type="GO" id="GO:0003700">
    <property type="term" value="F:DNA-binding transcription factor activity"/>
    <property type="evidence" value="ECO:0007669"/>
    <property type="project" value="InterPro"/>
</dbReference>
<dbReference type="SUPFAM" id="SSF46785">
    <property type="entry name" value="Winged helix' DNA-binding domain"/>
    <property type="match status" value="1"/>
</dbReference>
<dbReference type="PRINTS" id="PR00035">
    <property type="entry name" value="HTHGNTR"/>
</dbReference>
<dbReference type="RefSeq" id="WP_130414318.1">
    <property type="nucleotide sequence ID" value="NZ_SGWX01000001.1"/>
</dbReference>
<evidence type="ECO:0000259" key="4">
    <source>
        <dbReference type="PROSITE" id="PS50949"/>
    </source>
</evidence>
<dbReference type="InterPro" id="IPR011663">
    <property type="entry name" value="UTRA"/>
</dbReference>
<dbReference type="OrthoDB" id="7363114at2"/>
<dbReference type="InterPro" id="IPR028978">
    <property type="entry name" value="Chorismate_lyase_/UTRA_dom_sf"/>
</dbReference>
<dbReference type="PANTHER" id="PTHR44846:SF17">
    <property type="entry name" value="GNTR-FAMILY TRANSCRIPTIONAL REGULATOR"/>
    <property type="match status" value="1"/>
</dbReference>
<dbReference type="PANTHER" id="PTHR44846">
    <property type="entry name" value="MANNOSYL-D-GLYCERATE TRANSPORT/METABOLISM SYSTEM REPRESSOR MNGR-RELATED"/>
    <property type="match status" value="1"/>
</dbReference>
<dbReference type="Gene3D" id="3.40.1410.10">
    <property type="entry name" value="Chorismate lyase-like"/>
    <property type="match status" value="1"/>
</dbReference>
<protein>
    <submittedName>
        <fullName evidence="5">GntR family transcriptional regulator</fullName>
    </submittedName>
</protein>
<dbReference type="GO" id="GO:0045892">
    <property type="term" value="P:negative regulation of DNA-templated transcription"/>
    <property type="evidence" value="ECO:0007669"/>
    <property type="project" value="TreeGrafter"/>
</dbReference>
<organism evidence="5 6">
    <name type="scientific">Xylanimonas ulmi</name>
    <dbReference type="NCBI Taxonomy" id="228973"/>
    <lineage>
        <taxon>Bacteria</taxon>
        <taxon>Bacillati</taxon>
        <taxon>Actinomycetota</taxon>
        <taxon>Actinomycetes</taxon>
        <taxon>Micrococcales</taxon>
        <taxon>Promicromonosporaceae</taxon>
        <taxon>Xylanimonas</taxon>
    </lineage>
</organism>
<keyword evidence="3" id="KW-0804">Transcription</keyword>
<dbReference type="InterPro" id="IPR036390">
    <property type="entry name" value="WH_DNA-bd_sf"/>
</dbReference>
<keyword evidence="6" id="KW-1185">Reference proteome</keyword>
<reference evidence="5 6" key="1">
    <citation type="submission" date="2019-02" db="EMBL/GenBank/DDBJ databases">
        <title>Sequencing the genomes of 1000 actinobacteria strains.</title>
        <authorList>
            <person name="Klenk H.-P."/>
        </authorList>
    </citation>
    <scope>NUCLEOTIDE SEQUENCE [LARGE SCALE GENOMIC DNA]</scope>
    <source>
        <strain evidence="5 6">DSM 16932</strain>
    </source>
</reference>
<dbReference type="Pfam" id="PF00392">
    <property type="entry name" value="GntR"/>
    <property type="match status" value="1"/>
</dbReference>
<name>A0A4Q7M3J4_9MICO</name>
<comment type="caution">
    <text evidence="5">The sequence shown here is derived from an EMBL/GenBank/DDBJ whole genome shotgun (WGS) entry which is preliminary data.</text>
</comment>
<gene>
    <name evidence="5" type="ORF">EV386_1850</name>
</gene>
<evidence type="ECO:0000313" key="6">
    <source>
        <dbReference type="Proteomes" id="UP000293852"/>
    </source>
</evidence>
<dbReference type="AlphaFoldDB" id="A0A4Q7M3J4"/>
<dbReference type="InterPro" id="IPR000524">
    <property type="entry name" value="Tscrpt_reg_HTH_GntR"/>
</dbReference>
<keyword evidence="2" id="KW-0238">DNA-binding</keyword>
<dbReference type="GO" id="GO:0003677">
    <property type="term" value="F:DNA binding"/>
    <property type="evidence" value="ECO:0007669"/>
    <property type="project" value="UniProtKB-KW"/>
</dbReference>
<evidence type="ECO:0000313" key="5">
    <source>
        <dbReference type="EMBL" id="RZS61543.1"/>
    </source>
</evidence>
<accession>A0A4Q7M3J4</accession>
<dbReference type="Pfam" id="PF07702">
    <property type="entry name" value="UTRA"/>
    <property type="match status" value="1"/>
</dbReference>
<keyword evidence="1" id="KW-0805">Transcription regulation</keyword>
<sequence>MVARYEEVARSLARRIEDATYPVGSRLPPEVDLATTYAVSRATIRSALDSLERLGMVSRRRRVGTRVESARPTTGYVRTVTTMNELVQYSTETRRRVLGRQDVTVDAALAAVLGCAPGSAWVLVTMLRIDDAGLGASRPLCHTDVYLAPDVASVVGDRVSRPDGLIAEVVEQCTGRLTVRVDQRVRACALPCHLAGPLRADAGSPALRVVRRYVERSGAVALVTVSTHPADRFEFTVSMERSDA</sequence>
<proteinExistence type="predicted"/>
<dbReference type="CDD" id="cd07377">
    <property type="entry name" value="WHTH_GntR"/>
    <property type="match status" value="1"/>
</dbReference>
<dbReference type="SMART" id="SM00866">
    <property type="entry name" value="UTRA"/>
    <property type="match status" value="1"/>
</dbReference>
<feature type="domain" description="HTH gntR-type" evidence="4">
    <location>
        <begin position="2"/>
        <end position="70"/>
    </location>
</feature>
<dbReference type="Gene3D" id="1.10.10.10">
    <property type="entry name" value="Winged helix-like DNA-binding domain superfamily/Winged helix DNA-binding domain"/>
    <property type="match status" value="1"/>
</dbReference>
<dbReference type="EMBL" id="SGWX01000001">
    <property type="protein sequence ID" value="RZS61543.1"/>
    <property type="molecule type" value="Genomic_DNA"/>
</dbReference>
<dbReference type="InterPro" id="IPR050679">
    <property type="entry name" value="Bact_HTH_transcr_reg"/>
</dbReference>
<dbReference type="InterPro" id="IPR036388">
    <property type="entry name" value="WH-like_DNA-bd_sf"/>
</dbReference>
<dbReference type="PROSITE" id="PS50949">
    <property type="entry name" value="HTH_GNTR"/>
    <property type="match status" value="1"/>
</dbReference>
<evidence type="ECO:0000256" key="3">
    <source>
        <dbReference type="ARBA" id="ARBA00023163"/>
    </source>
</evidence>
<dbReference type="SMART" id="SM00345">
    <property type="entry name" value="HTH_GNTR"/>
    <property type="match status" value="1"/>
</dbReference>
<evidence type="ECO:0000256" key="2">
    <source>
        <dbReference type="ARBA" id="ARBA00023125"/>
    </source>
</evidence>